<evidence type="ECO:0000313" key="3">
    <source>
        <dbReference type="Proteomes" id="UP000006315"/>
    </source>
</evidence>
<dbReference type="InterPro" id="IPR006944">
    <property type="entry name" value="Phage/GTA_portal"/>
</dbReference>
<name>K6CAD0_SCHAZ</name>
<feature type="region of interest" description="Disordered" evidence="1">
    <location>
        <begin position="389"/>
        <end position="410"/>
    </location>
</feature>
<dbReference type="Pfam" id="PF04860">
    <property type="entry name" value="Phage_portal"/>
    <property type="match status" value="1"/>
</dbReference>
<dbReference type="EMBL" id="AJLR01000042">
    <property type="protein sequence ID" value="EKN68065.1"/>
    <property type="molecule type" value="Genomic_DNA"/>
</dbReference>
<dbReference type="InterPro" id="IPR006427">
    <property type="entry name" value="Portal_HK97"/>
</dbReference>
<protein>
    <submittedName>
        <fullName evidence="2">Phage portal protein</fullName>
    </submittedName>
</protein>
<dbReference type="Proteomes" id="UP000006315">
    <property type="component" value="Unassembled WGS sequence"/>
</dbReference>
<organism evidence="2 3">
    <name type="scientific">Schinkia azotoformans LMG 9581</name>
    <dbReference type="NCBI Taxonomy" id="1131731"/>
    <lineage>
        <taxon>Bacteria</taxon>
        <taxon>Bacillati</taxon>
        <taxon>Bacillota</taxon>
        <taxon>Bacilli</taxon>
        <taxon>Bacillales</taxon>
        <taxon>Bacillaceae</taxon>
        <taxon>Calidifontibacillus/Schinkia group</taxon>
        <taxon>Schinkia</taxon>
    </lineage>
</organism>
<gene>
    <name evidence="2" type="ORF">BAZO_06094</name>
</gene>
<proteinExistence type="predicted"/>
<dbReference type="AlphaFoldDB" id="K6CAD0"/>
<evidence type="ECO:0000256" key="1">
    <source>
        <dbReference type="SAM" id="MobiDB-lite"/>
    </source>
</evidence>
<dbReference type="RefSeq" id="WP_003330436.1">
    <property type="nucleotide sequence ID" value="NZ_AJLR01000042.1"/>
</dbReference>
<keyword evidence="3" id="KW-1185">Reference proteome</keyword>
<sequence>MGWIQRFKEWREYEMRAATLEELILQAGIGVDTITKEQALNIPSVAGCVEIISNTVAMLPINLYKDENGQVSIVDNDVRVRLLNDDTKDTLNAYQFKKQLIEDYLLVGNGYAYINKDRNKVKSLHYVDEVNVSVNKNVDPIFKSCDVLVNANLYRDFEFLKLTRKTKDGVTGKGIVNEHNDMLSVAYLTMKYEKILLKTGGNKKGFLKSQKRLSEEALTALKTAWNNLYKDNTENVIILNDGVEFQEASSTSVEMQMNENKRTNSAEVSKLFSVPMGLLEGNVTDDQYKNFIKLCILPILKAFETALNKDLLLESEKEQYYFAFDTRELLKGDIEKLYRAYEIAIKNGFMQWDEVRYELNYRPYGLNFIKLGLQDVLYNVETKEIYTPNTNKTSNLDNLPAPERGDKVEN</sequence>
<reference evidence="2 3" key="1">
    <citation type="journal article" date="2012" name="Front. Microbiol.">
        <title>Redundancy and modularity in membrane-associated dissimilatory nitrate reduction in Bacillus.</title>
        <authorList>
            <person name="Heylen K."/>
            <person name="Keltjens J."/>
        </authorList>
    </citation>
    <scope>NUCLEOTIDE SEQUENCE [LARGE SCALE GENOMIC DNA]</scope>
    <source>
        <strain evidence="2 3">LMG 9581</strain>
    </source>
</reference>
<dbReference type="NCBIfam" id="TIGR01537">
    <property type="entry name" value="portal_HK97"/>
    <property type="match status" value="1"/>
</dbReference>
<dbReference type="PATRIC" id="fig|1131731.3.peg.1269"/>
<evidence type="ECO:0000313" key="2">
    <source>
        <dbReference type="EMBL" id="EKN68065.1"/>
    </source>
</evidence>
<accession>K6CAD0</accession>
<dbReference type="STRING" id="1131731.BAZO_06094"/>
<comment type="caution">
    <text evidence="2">The sequence shown here is derived from an EMBL/GenBank/DDBJ whole genome shotgun (WGS) entry which is preliminary data.</text>
</comment>